<reference evidence="2 3" key="1">
    <citation type="submission" date="2024-01" db="EMBL/GenBank/DDBJ databases">
        <title>Comparative genomics of Cryptococcus and Kwoniella reveals pathogenesis evolution and contrasting modes of karyotype evolution via chromosome fusion or intercentromeric recombination.</title>
        <authorList>
            <person name="Coelho M.A."/>
            <person name="David-Palma M."/>
            <person name="Shea T."/>
            <person name="Bowers K."/>
            <person name="McGinley-Smith S."/>
            <person name="Mohammad A.W."/>
            <person name="Gnirke A."/>
            <person name="Yurkov A.M."/>
            <person name="Nowrousian M."/>
            <person name="Sun S."/>
            <person name="Cuomo C.A."/>
            <person name="Heitman J."/>
        </authorList>
    </citation>
    <scope>NUCLEOTIDE SEQUENCE [LARGE SCALE GENOMIC DNA]</scope>
    <source>
        <strain evidence="2">CBS 11374</strain>
    </source>
</reference>
<evidence type="ECO:0000313" key="2">
    <source>
        <dbReference type="EMBL" id="WRT66250.1"/>
    </source>
</evidence>
<accession>A0ABZ1CWW4</accession>
<dbReference type="GeneID" id="87955334"/>
<keyword evidence="3" id="KW-1185">Reference proteome</keyword>
<proteinExistence type="predicted"/>
<feature type="region of interest" description="Disordered" evidence="1">
    <location>
        <begin position="153"/>
        <end position="172"/>
    </location>
</feature>
<dbReference type="RefSeq" id="XP_062790990.1">
    <property type="nucleotide sequence ID" value="XM_062934939.1"/>
</dbReference>
<dbReference type="EMBL" id="CP141884">
    <property type="protein sequence ID" value="WRT66250.1"/>
    <property type="molecule type" value="Genomic_DNA"/>
</dbReference>
<dbReference type="Proteomes" id="UP001329825">
    <property type="component" value="Chromosome 4"/>
</dbReference>
<gene>
    <name evidence="2" type="ORF">IL334_003203</name>
</gene>
<feature type="region of interest" description="Disordered" evidence="1">
    <location>
        <begin position="1"/>
        <end position="42"/>
    </location>
</feature>
<protein>
    <submittedName>
        <fullName evidence="2">Uncharacterized protein</fullName>
    </submittedName>
</protein>
<name>A0ABZ1CWW4_9TREE</name>
<sequence>MSTSGTFPASNYDSGDPESVSSNSMRTVENTPTLEERFNTATGTRKRIRKRFQYNDTTVMYKIDGNEISVSTHGPTGGTGVGPRYLRELKNGDQFDVAVYRQIEHHLRNEPKDSDVDSFIYSKRGENGTQTPIKVTVVTSQDYSGTTRYAISQTETDEDGSERSTKFSDLTEDQIGNHKGLCNRSFQEGFRTFLNEKAKGKSTANPTTSSVA</sequence>
<evidence type="ECO:0000256" key="1">
    <source>
        <dbReference type="SAM" id="MobiDB-lite"/>
    </source>
</evidence>
<organism evidence="2 3">
    <name type="scientific">Kwoniella shivajii</name>
    <dbReference type="NCBI Taxonomy" id="564305"/>
    <lineage>
        <taxon>Eukaryota</taxon>
        <taxon>Fungi</taxon>
        <taxon>Dikarya</taxon>
        <taxon>Basidiomycota</taxon>
        <taxon>Agaricomycotina</taxon>
        <taxon>Tremellomycetes</taxon>
        <taxon>Tremellales</taxon>
        <taxon>Cryptococcaceae</taxon>
        <taxon>Kwoniella</taxon>
    </lineage>
</organism>
<evidence type="ECO:0000313" key="3">
    <source>
        <dbReference type="Proteomes" id="UP001329825"/>
    </source>
</evidence>